<dbReference type="GO" id="GO:0005524">
    <property type="term" value="F:ATP binding"/>
    <property type="evidence" value="ECO:0007669"/>
    <property type="project" value="UniProtKB-KW"/>
</dbReference>
<reference evidence="7 8" key="1">
    <citation type="submission" date="2019-06" db="EMBL/GenBank/DDBJ databases">
        <title>Sequencing the genomes of 1000 actinobacteria strains.</title>
        <authorList>
            <person name="Klenk H.-P."/>
        </authorList>
    </citation>
    <scope>NUCLEOTIDE SEQUENCE [LARGE SCALE GENOMIC DNA]</scope>
    <source>
        <strain evidence="7 8">DSM 45301</strain>
    </source>
</reference>
<dbReference type="EMBL" id="VFPA01000003">
    <property type="protein sequence ID" value="TQM09520.1"/>
    <property type="molecule type" value="Genomic_DNA"/>
</dbReference>
<protein>
    <submittedName>
        <fullName evidence="7">Nucleoside ABC transporter ATP-binding protein</fullName>
    </submittedName>
</protein>
<feature type="domain" description="ABC transporter" evidence="6">
    <location>
        <begin position="25"/>
        <end position="262"/>
    </location>
</feature>
<feature type="domain" description="ABC transporter" evidence="6">
    <location>
        <begin position="279"/>
        <end position="523"/>
    </location>
</feature>
<evidence type="ECO:0000256" key="3">
    <source>
        <dbReference type="ARBA" id="ARBA00022741"/>
    </source>
</evidence>
<sequence length="535" mass="56702">MTRQACEGNAAPGGDPGRPGDEPEVEMVGIVKRFPNGVLANDHAELRLAPGEIHALVGENGAGKSTLMSVLYGLIAPDAGEVRVRGVPTRFRSPIDASAAGMGMVHQAFRLFPSMTVAENVVYRAEPQRLRGVLDRAAAHREVADLATRHGLQVDPRARVASLSVGVRQRVEILKALYREARVLILDEPTAVLTPQETALLFDVLRNLRASGRTAVIVTHKLGEVLEISDSVTVLRDGRTVARLTTADTDAHEIARHMTGRSVDLDGRWVPGRPAGPVLEVDRLTVPGTAGRPAVDDVTLQVRSGEIVGIAGVAGNGQVELLEAIAGLRGAERGSVRVDGTSLDPLSAGQRRRAGIAYIPEDRAATGSAVDAPVGDNLSMGFHRQPPLRRGWTMDRKAARQHAERIVGALGIKVRSAAVPAATLSGGNLQKLIVGREMAHDAPVLLVDQPTRGVDIGAIENIHARLRAYRDAGHAVLLTSAELSELFALADRLAVMFEGRVVAVLPRETATEEEVGLAMSGIAPGARPPGGEGER</sequence>
<dbReference type="PANTHER" id="PTHR43790">
    <property type="entry name" value="CARBOHYDRATE TRANSPORT ATP-BINDING PROTEIN MG119-RELATED"/>
    <property type="match status" value="1"/>
</dbReference>
<dbReference type="OrthoDB" id="39350at2"/>
<evidence type="ECO:0000256" key="1">
    <source>
        <dbReference type="ARBA" id="ARBA00022448"/>
    </source>
</evidence>
<keyword evidence="2" id="KW-0677">Repeat</keyword>
<dbReference type="RefSeq" id="WP_142057759.1">
    <property type="nucleotide sequence ID" value="NZ_VFPA01000003.1"/>
</dbReference>
<dbReference type="InterPro" id="IPR003593">
    <property type="entry name" value="AAA+_ATPase"/>
</dbReference>
<feature type="region of interest" description="Disordered" evidence="5">
    <location>
        <begin position="1"/>
        <end position="23"/>
    </location>
</feature>
<organism evidence="7 8">
    <name type="scientific">Pseudonocardia kunmingensis</name>
    <dbReference type="NCBI Taxonomy" id="630975"/>
    <lineage>
        <taxon>Bacteria</taxon>
        <taxon>Bacillati</taxon>
        <taxon>Actinomycetota</taxon>
        <taxon>Actinomycetes</taxon>
        <taxon>Pseudonocardiales</taxon>
        <taxon>Pseudonocardiaceae</taxon>
        <taxon>Pseudonocardia</taxon>
    </lineage>
</organism>
<dbReference type="PROSITE" id="PS50893">
    <property type="entry name" value="ABC_TRANSPORTER_2"/>
    <property type="match status" value="2"/>
</dbReference>
<keyword evidence="8" id="KW-1185">Reference proteome</keyword>
<comment type="caution">
    <text evidence="7">The sequence shown here is derived from an EMBL/GenBank/DDBJ whole genome shotgun (WGS) entry which is preliminary data.</text>
</comment>
<dbReference type="GO" id="GO:0016887">
    <property type="term" value="F:ATP hydrolysis activity"/>
    <property type="evidence" value="ECO:0007669"/>
    <property type="project" value="InterPro"/>
</dbReference>
<dbReference type="AlphaFoldDB" id="A0A543DJK5"/>
<keyword evidence="3" id="KW-0547">Nucleotide-binding</keyword>
<dbReference type="SMART" id="SM00382">
    <property type="entry name" value="AAA"/>
    <property type="match status" value="2"/>
</dbReference>
<dbReference type="PANTHER" id="PTHR43790:SF9">
    <property type="entry name" value="GALACTOFURANOSE TRANSPORTER ATP-BINDING PROTEIN YTFR"/>
    <property type="match status" value="1"/>
</dbReference>
<dbReference type="Pfam" id="PF00005">
    <property type="entry name" value="ABC_tran"/>
    <property type="match status" value="2"/>
</dbReference>
<accession>A0A543DJK5</accession>
<evidence type="ECO:0000313" key="8">
    <source>
        <dbReference type="Proteomes" id="UP000315677"/>
    </source>
</evidence>
<keyword evidence="4 7" id="KW-0067">ATP-binding</keyword>
<keyword evidence="1" id="KW-0813">Transport</keyword>
<evidence type="ECO:0000256" key="4">
    <source>
        <dbReference type="ARBA" id="ARBA00022840"/>
    </source>
</evidence>
<dbReference type="CDD" id="cd03215">
    <property type="entry name" value="ABC_Carb_Monos_II"/>
    <property type="match status" value="1"/>
</dbReference>
<evidence type="ECO:0000256" key="5">
    <source>
        <dbReference type="SAM" id="MobiDB-lite"/>
    </source>
</evidence>
<dbReference type="SUPFAM" id="SSF52540">
    <property type="entry name" value="P-loop containing nucleoside triphosphate hydrolases"/>
    <property type="match status" value="2"/>
</dbReference>
<dbReference type="InterPro" id="IPR017871">
    <property type="entry name" value="ABC_transporter-like_CS"/>
</dbReference>
<dbReference type="InterPro" id="IPR027417">
    <property type="entry name" value="P-loop_NTPase"/>
</dbReference>
<dbReference type="Proteomes" id="UP000315677">
    <property type="component" value="Unassembled WGS sequence"/>
</dbReference>
<dbReference type="InterPro" id="IPR050107">
    <property type="entry name" value="ABC_carbohydrate_import_ATPase"/>
</dbReference>
<dbReference type="InterPro" id="IPR003439">
    <property type="entry name" value="ABC_transporter-like_ATP-bd"/>
</dbReference>
<evidence type="ECO:0000259" key="6">
    <source>
        <dbReference type="PROSITE" id="PS50893"/>
    </source>
</evidence>
<dbReference type="Gene3D" id="3.40.50.300">
    <property type="entry name" value="P-loop containing nucleotide triphosphate hydrolases"/>
    <property type="match status" value="2"/>
</dbReference>
<proteinExistence type="predicted"/>
<evidence type="ECO:0000313" key="7">
    <source>
        <dbReference type="EMBL" id="TQM09520.1"/>
    </source>
</evidence>
<evidence type="ECO:0000256" key="2">
    <source>
        <dbReference type="ARBA" id="ARBA00022737"/>
    </source>
</evidence>
<gene>
    <name evidence="7" type="ORF">FB558_5279</name>
</gene>
<name>A0A543DJK5_9PSEU</name>
<dbReference type="CDD" id="cd03216">
    <property type="entry name" value="ABC_Carb_Monos_I"/>
    <property type="match status" value="1"/>
</dbReference>
<dbReference type="PROSITE" id="PS00211">
    <property type="entry name" value="ABC_TRANSPORTER_1"/>
    <property type="match status" value="1"/>
</dbReference>